<proteinExistence type="predicted"/>
<name>A0ABQ2D9Q5_9BACI</name>
<organism evidence="4 5">
    <name type="scientific">Virgibacillus kapii</name>
    <dbReference type="NCBI Taxonomy" id="1638645"/>
    <lineage>
        <taxon>Bacteria</taxon>
        <taxon>Bacillati</taxon>
        <taxon>Bacillota</taxon>
        <taxon>Bacilli</taxon>
        <taxon>Bacillales</taxon>
        <taxon>Bacillaceae</taxon>
        <taxon>Virgibacillus</taxon>
    </lineage>
</organism>
<feature type="coiled-coil region" evidence="2">
    <location>
        <begin position="864"/>
        <end position="912"/>
    </location>
</feature>
<evidence type="ECO:0000313" key="4">
    <source>
        <dbReference type="EMBL" id="GGJ50920.1"/>
    </source>
</evidence>
<keyword evidence="1" id="KW-1188">Viral release from host cell</keyword>
<dbReference type="InterPro" id="IPR010090">
    <property type="entry name" value="Phage_tape_meas"/>
</dbReference>
<keyword evidence="5" id="KW-1185">Reference proteome</keyword>
<evidence type="ECO:0000313" key="5">
    <source>
        <dbReference type="Proteomes" id="UP000634435"/>
    </source>
</evidence>
<keyword evidence="2" id="KW-0175">Coiled coil</keyword>
<dbReference type="NCBIfam" id="TIGR01760">
    <property type="entry name" value="tape_meas_TP901"/>
    <property type="match status" value="1"/>
</dbReference>
<evidence type="ECO:0000256" key="2">
    <source>
        <dbReference type="SAM" id="Coils"/>
    </source>
</evidence>
<dbReference type="Pfam" id="PF10145">
    <property type="entry name" value="PhageMin_Tail"/>
    <property type="match status" value="1"/>
</dbReference>
<gene>
    <name evidence="4" type="ORF">GCM10007111_11510</name>
</gene>
<feature type="coiled-coil region" evidence="2">
    <location>
        <begin position="710"/>
        <end position="769"/>
    </location>
</feature>
<dbReference type="RefSeq" id="WP_188942415.1">
    <property type="nucleotide sequence ID" value="NZ_BMPN01000002.1"/>
</dbReference>
<evidence type="ECO:0000256" key="1">
    <source>
        <dbReference type="ARBA" id="ARBA00022612"/>
    </source>
</evidence>
<protein>
    <recommendedName>
        <fullName evidence="3">Phage tail tape measure protein domain-containing protein</fullName>
    </recommendedName>
</protein>
<dbReference type="PANTHER" id="PTHR37813">
    <property type="entry name" value="FELS-2 PROPHAGE PROTEIN"/>
    <property type="match status" value="1"/>
</dbReference>
<reference evidence="5" key="1">
    <citation type="journal article" date="2019" name="Int. J. Syst. Evol. Microbiol.">
        <title>The Global Catalogue of Microorganisms (GCM) 10K type strain sequencing project: providing services to taxonomists for standard genome sequencing and annotation.</title>
        <authorList>
            <consortium name="The Broad Institute Genomics Platform"/>
            <consortium name="The Broad Institute Genome Sequencing Center for Infectious Disease"/>
            <person name="Wu L."/>
            <person name="Ma J."/>
        </authorList>
    </citation>
    <scope>NUCLEOTIDE SEQUENCE [LARGE SCALE GENOMIC DNA]</scope>
    <source>
        <strain evidence="5">JCM 30071</strain>
    </source>
</reference>
<dbReference type="Proteomes" id="UP000634435">
    <property type="component" value="Unassembled WGS sequence"/>
</dbReference>
<feature type="coiled-coil region" evidence="2">
    <location>
        <begin position="801"/>
        <end position="835"/>
    </location>
</feature>
<evidence type="ECO:0000259" key="3">
    <source>
        <dbReference type="Pfam" id="PF10145"/>
    </source>
</evidence>
<comment type="caution">
    <text evidence="4">The sequence shown here is derived from an EMBL/GenBank/DDBJ whole genome shotgun (WGS) entry which is preliminary data.</text>
</comment>
<feature type="coiled-coil region" evidence="2">
    <location>
        <begin position="92"/>
        <end position="133"/>
    </location>
</feature>
<accession>A0ABQ2D9Q5</accession>
<dbReference type="PANTHER" id="PTHR37813:SF1">
    <property type="entry name" value="FELS-2 PROPHAGE PROTEIN"/>
    <property type="match status" value="1"/>
</dbReference>
<feature type="domain" description="Phage tail tape measure protein" evidence="3">
    <location>
        <begin position="210"/>
        <end position="405"/>
    </location>
</feature>
<dbReference type="EMBL" id="BMPN01000002">
    <property type="protein sequence ID" value="GGJ50920.1"/>
    <property type="molecule type" value="Genomic_DNA"/>
</dbReference>
<sequence length="1112" mass="122865">MAKQPETKVKFSVFNKEFNEGMNEMSRESIKLRKEFKLQEAQLKQNGTATEQLEAKISYLGKEQDIVRKKISATEKQLDKAKLTYGKNSDEANKLSNKLLDLQISEQKLENAINQSRNEIAKQSQEMQEAASDTDKYKKSLQEVAGEASDLGDKLNTGVTLPLAGVGAVAGKSAMDISDAVRLMTGSLGATGDEAKQLENDMRTVWSEGFGDNPEEVARSIMMVKQNIQGIDEGEELQKATKNILLLANATESDLGEATRGVNQLMHNFGITADEAMDLFKKGQEEGINYSNEMFDNIAEYAPLFNQMGFEADEYFSILANGAQNGAYNLDYVNDIMKEFNVRVQDGSDRTADAFGDMSKETQNLFEEFKNGEATTEDLFKAVIPELENMDDQVKANQIGVELFGTKFEDMGTDTVYALDDVNDSMKNVEGSMDDFAKSQEQAFSRELKETIRGVTEALEPLGRELLEIAQEVTPKIQELSDWFVNLDDDTQKFLLTMAGSAAFLGPALKAFSGLSGIVGGITTKFGKANNSVGPKGFGGTLLALVSRAGPVGLGIGALTGLGIAIASVANKEDELNEVSLETYDSLMKQHESTGAMIDQMEKLRGKSELTSDEFARYVDLQAELESANSSESIKSIKDEMADLQGKSGLSNQELDKMVGLNGNLVDVLPGATGKITDQGNKVAGTTSKLEKYNEEILKMGTLELEEEFFKAVKNQSVLLEQQVEQQEKLTMFKNQQTQINELLNQYSAAEIETLRTKTKKELESLNAQQAKVQAGTEEWNLLQQQINPLETQYGLIQNGYQGLKNQLLTKKQQITDQEEELKNTETQIAKFDAVTQRLLQHYLTTNGITEEKARQAIQDGEALSAIDNKIAKLEKEKQEIIDQTPKNKRNTDEYKNQISAIDDQIDGLNNAKGDVNDLIYLAGDYTDKLSEDVTKQVNLKEYPDLAYFEADLAGEITKKINLDIPRLPAMQMVRNNADGTNFHPGGLSWLGEEGPELVKRKGKWSIADFGLYDLERGAKVFTHEQSKKIISGINQFPQYAGGVGVSSSMARRLDDMGTALANNRQAISNNFTIDVGVGDVIMDGRTVGSVVWRPVKENLDRDANILQDFRG</sequence>